<accession>A0A1M5WBT0</accession>
<dbReference type="AlphaFoldDB" id="A0A1M5WBT0"/>
<dbReference type="Proteomes" id="UP000184241">
    <property type="component" value="Unassembled WGS sequence"/>
</dbReference>
<organism evidence="2 3">
    <name type="scientific">Clostridium intestinale DSM 6191</name>
    <dbReference type="NCBI Taxonomy" id="1121320"/>
    <lineage>
        <taxon>Bacteria</taxon>
        <taxon>Bacillati</taxon>
        <taxon>Bacillota</taxon>
        <taxon>Clostridia</taxon>
        <taxon>Eubacteriales</taxon>
        <taxon>Clostridiaceae</taxon>
        <taxon>Clostridium</taxon>
    </lineage>
</organism>
<sequence>MQKINLSEYKGKIFKHFKGDLYLVLDIAEHSETREKLVIYRALYGDCGVYARPVDMFLSEVDKKKYPNVEQEYRFEPTTIKSVK</sequence>
<reference evidence="2 3" key="1">
    <citation type="submission" date="2016-11" db="EMBL/GenBank/DDBJ databases">
        <authorList>
            <person name="Jaros S."/>
            <person name="Januszkiewicz K."/>
            <person name="Wedrychowicz H."/>
        </authorList>
    </citation>
    <scope>NUCLEOTIDE SEQUENCE [LARGE SCALE GENOMIC DNA]</scope>
    <source>
        <strain evidence="2 3">DSM 6191</strain>
    </source>
</reference>
<dbReference type="InterPro" id="IPR037135">
    <property type="entry name" value="DUF1653-like_dom_sf"/>
</dbReference>
<evidence type="ECO:0000313" key="2">
    <source>
        <dbReference type="EMBL" id="SHH84907.1"/>
    </source>
</evidence>
<name>A0A1M5WBT0_9CLOT</name>
<dbReference type="RefSeq" id="WP_073017372.1">
    <property type="nucleotide sequence ID" value="NZ_FQXU01000004.1"/>
</dbReference>
<protein>
    <recommendedName>
        <fullName evidence="1">DUF1653 domain-containing protein</fullName>
    </recommendedName>
</protein>
<feature type="domain" description="DUF1653" evidence="1">
    <location>
        <begin position="13"/>
        <end position="76"/>
    </location>
</feature>
<dbReference type="InterPro" id="IPR023387">
    <property type="entry name" value="DUF1653-like_dom"/>
</dbReference>
<evidence type="ECO:0000259" key="1">
    <source>
        <dbReference type="Pfam" id="PF07866"/>
    </source>
</evidence>
<evidence type="ECO:0000313" key="3">
    <source>
        <dbReference type="Proteomes" id="UP000184241"/>
    </source>
</evidence>
<dbReference type="Pfam" id="PF07866">
    <property type="entry name" value="DUF1653"/>
    <property type="match status" value="1"/>
</dbReference>
<dbReference type="Gene3D" id="2.30.30.320">
    <property type="entry name" value="DUF1653-like domain"/>
    <property type="match status" value="1"/>
</dbReference>
<proteinExistence type="predicted"/>
<gene>
    <name evidence="2" type="ORF">SAMN02745941_01017</name>
</gene>
<dbReference type="EMBL" id="FQXU01000004">
    <property type="protein sequence ID" value="SHH84907.1"/>
    <property type="molecule type" value="Genomic_DNA"/>
</dbReference>